<dbReference type="EMBL" id="OZ037945">
    <property type="protein sequence ID" value="CAL1702140.1"/>
    <property type="molecule type" value="Genomic_DNA"/>
</dbReference>
<feature type="compositionally biased region" description="Low complexity" evidence="1">
    <location>
        <begin position="240"/>
        <end position="249"/>
    </location>
</feature>
<feature type="region of interest" description="Disordered" evidence="1">
    <location>
        <begin position="1"/>
        <end position="81"/>
    </location>
</feature>
<proteinExistence type="predicted"/>
<feature type="compositionally biased region" description="Low complexity" evidence="1">
    <location>
        <begin position="324"/>
        <end position="340"/>
    </location>
</feature>
<dbReference type="Proteomes" id="UP001497453">
    <property type="component" value="Chromosome 2"/>
</dbReference>
<feature type="compositionally biased region" description="Basic and acidic residues" evidence="1">
    <location>
        <begin position="512"/>
        <end position="540"/>
    </location>
</feature>
<name>A0ABP1D2K9_9APHY</name>
<feature type="region of interest" description="Disordered" evidence="1">
    <location>
        <begin position="437"/>
        <end position="675"/>
    </location>
</feature>
<sequence>MSDTSVPTSPKGPSSKFPPPPKLKLDAFKPILSTTATNTSSNSSSNPSTAFVFTSSRTTHSGLSSASGSPATPPASPSTDLLYAQKPRPTLTASQLARHSLGALDARCIVGPSMRAAGFVPLAHNLSPHSYPHQQAHPLSSLPTSSGDGAPSSSGSTSTAFPTPTDPPPFPPIMFVNPTAVTAVPMWDYQKQSGWSTSGGKNVVGLSISSPQSSSASPLGPAFVPMSVSEVQPSTHHLQSGESYSSSAMSSRSASSAGIFSPIPSSSSMSSVPSALSELVAEESLRQKSVTRTSSSIGTHSPLPVVDGYPFPHTPPRSRTESRSPAISTASSTGISAYTTATERSPLSTYAIPVDDSTSVASSVTSASWKRTSTIRGDVSAARPLPAPVQAVGTKPPSFRQSARMAKEGNRPSSQVSQLSLTELCDRSSRAWVAEPDVYGPFLPKNRSESFSGSSVSGSSSSGKASRGRSRAHSGSSESDNTSPPERRQKDTVDAPVDLAGAKLMRKQSSSSEDKVGAETRAKLEQGREWDRLKQQDNKQKDKHRTKQASQGSVVGLSKDKSRSKKHRTHSAAQSRPVAYSSFSFPPTLSVKPSAPHRLGEQVDHVPEPREHLKQPLIKLHPSSKERRERERAHHKGKDLGALVQAHRLHDREQARQSEREHRDDRERSEIEDNSKSVEIDDNWGKFYKVSALYSHDVIKPSLTSCFKHEAFSSRKLSYDSYKWRPNVVVCQ</sequence>
<feature type="compositionally biased region" description="Polar residues" evidence="1">
    <location>
        <begin position="411"/>
        <end position="421"/>
    </location>
</feature>
<feature type="compositionally biased region" description="Low complexity" evidence="1">
    <location>
        <begin position="449"/>
        <end position="465"/>
    </location>
</feature>
<feature type="compositionally biased region" description="Low complexity" evidence="1">
    <location>
        <begin position="28"/>
        <end position="50"/>
    </location>
</feature>
<evidence type="ECO:0000313" key="3">
    <source>
        <dbReference type="Proteomes" id="UP001497453"/>
    </source>
</evidence>
<feature type="compositionally biased region" description="Basic and acidic residues" evidence="1">
    <location>
        <begin position="648"/>
        <end position="675"/>
    </location>
</feature>
<organism evidence="2 3">
    <name type="scientific">Somion occarium</name>
    <dbReference type="NCBI Taxonomy" id="3059160"/>
    <lineage>
        <taxon>Eukaryota</taxon>
        <taxon>Fungi</taxon>
        <taxon>Dikarya</taxon>
        <taxon>Basidiomycota</taxon>
        <taxon>Agaricomycotina</taxon>
        <taxon>Agaricomycetes</taxon>
        <taxon>Polyporales</taxon>
        <taxon>Cerrenaceae</taxon>
        <taxon>Somion</taxon>
    </lineage>
</organism>
<feature type="compositionally biased region" description="Basic and acidic residues" evidence="1">
    <location>
        <begin position="623"/>
        <end position="632"/>
    </location>
</feature>
<reference evidence="3" key="1">
    <citation type="submission" date="2024-04" db="EMBL/GenBank/DDBJ databases">
        <authorList>
            <person name="Shaw F."/>
            <person name="Minotto A."/>
        </authorList>
    </citation>
    <scope>NUCLEOTIDE SEQUENCE [LARGE SCALE GENOMIC DNA]</scope>
</reference>
<feature type="region of interest" description="Disordered" evidence="1">
    <location>
        <begin position="130"/>
        <end position="171"/>
    </location>
</feature>
<feature type="region of interest" description="Disordered" evidence="1">
    <location>
        <begin position="358"/>
        <end position="421"/>
    </location>
</feature>
<feature type="compositionally biased region" description="Low complexity" evidence="1">
    <location>
        <begin position="143"/>
        <end position="163"/>
    </location>
</feature>
<gene>
    <name evidence="2" type="ORF">GFSPODELE1_LOCUS3899</name>
</gene>
<feature type="compositionally biased region" description="Low complexity" evidence="1">
    <location>
        <begin position="58"/>
        <end position="70"/>
    </location>
</feature>
<feature type="compositionally biased region" description="Low complexity" evidence="1">
    <location>
        <begin position="358"/>
        <end position="368"/>
    </location>
</feature>
<evidence type="ECO:0000256" key="1">
    <source>
        <dbReference type="SAM" id="MobiDB-lite"/>
    </source>
</evidence>
<protein>
    <submittedName>
        <fullName evidence="2">Uncharacterized protein</fullName>
    </submittedName>
</protein>
<feature type="compositionally biased region" description="Polar residues" evidence="1">
    <location>
        <begin position="287"/>
        <end position="299"/>
    </location>
</feature>
<feature type="region of interest" description="Disordered" evidence="1">
    <location>
        <begin position="230"/>
        <end position="249"/>
    </location>
</feature>
<accession>A0ABP1D2K9</accession>
<keyword evidence="3" id="KW-1185">Reference proteome</keyword>
<feature type="compositionally biased region" description="Basic and acidic residues" evidence="1">
    <location>
        <begin position="598"/>
        <end position="614"/>
    </location>
</feature>
<evidence type="ECO:0000313" key="2">
    <source>
        <dbReference type="EMBL" id="CAL1702140.1"/>
    </source>
</evidence>
<feature type="region of interest" description="Disordered" evidence="1">
    <location>
        <begin position="285"/>
        <end position="340"/>
    </location>
</feature>